<dbReference type="GO" id="GO:0005886">
    <property type="term" value="C:plasma membrane"/>
    <property type="evidence" value="ECO:0007669"/>
    <property type="project" value="UniProtKB-SubCell"/>
</dbReference>
<dbReference type="AlphaFoldDB" id="A0A934ISA8"/>
<keyword evidence="4 7" id="KW-0812">Transmembrane</keyword>
<feature type="transmembrane region" description="Helical" evidence="7">
    <location>
        <begin position="270"/>
        <end position="297"/>
    </location>
</feature>
<evidence type="ECO:0000256" key="3">
    <source>
        <dbReference type="ARBA" id="ARBA00022519"/>
    </source>
</evidence>
<evidence type="ECO:0000256" key="4">
    <source>
        <dbReference type="ARBA" id="ARBA00022692"/>
    </source>
</evidence>
<evidence type="ECO:0000256" key="6">
    <source>
        <dbReference type="ARBA" id="ARBA00023136"/>
    </source>
</evidence>
<evidence type="ECO:0000256" key="7">
    <source>
        <dbReference type="RuleBase" id="RU369079"/>
    </source>
</evidence>
<protein>
    <recommendedName>
        <fullName evidence="7">TRAP transporter large permease protein</fullName>
    </recommendedName>
</protein>
<reference evidence="9" key="1">
    <citation type="submission" date="2020-12" db="EMBL/GenBank/DDBJ databases">
        <title>Bacterial taxonomy.</title>
        <authorList>
            <person name="Pan X."/>
        </authorList>
    </citation>
    <scope>NUCLEOTIDE SEQUENCE</scope>
    <source>
        <strain evidence="9">B2012</strain>
    </source>
</reference>
<comment type="similarity">
    <text evidence="7">Belongs to the TRAP transporter large permease family.</text>
</comment>
<evidence type="ECO:0000259" key="8">
    <source>
        <dbReference type="Pfam" id="PF06808"/>
    </source>
</evidence>
<keyword evidence="5 7" id="KW-1133">Transmembrane helix</keyword>
<feature type="transmembrane region" description="Helical" evidence="7">
    <location>
        <begin position="170"/>
        <end position="192"/>
    </location>
</feature>
<gene>
    <name evidence="9" type="ORF">JCR33_15620</name>
</gene>
<feature type="transmembrane region" description="Helical" evidence="7">
    <location>
        <begin position="244"/>
        <end position="263"/>
    </location>
</feature>
<feature type="transmembrane region" description="Helical" evidence="7">
    <location>
        <begin position="401"/>
        <end position="424"/>
    </location>
</feature>
<proteinExistence type="inferred from homology"/>
<dbReference type="EMBL" id="JAEKJA010000013">
    <property type="protein sequence ID" value="MBJ3777135.1"/>
    <property type="molecule type" value="Genomic_DNA"/>
</dbReference>
<feature type="transmembrane region" description="Helical" evidence="7">
    <location>
        <begin position="131"/>
        <end position="150"/>
    </location>
</feature>
<feature type="transmembrane region" description="Helical" evidence="7">
    <location>
        <begin position="47"/>
        <end position="74"/>
    </location>
</feature>
<feature type="transmembrane region" description="Helical" evidence="7">
    <location>
        <begin position="94"/>
        <end position="119"/>
    </location>
</feature>
<dbReference type="Pfam" id="PF06808">
    <property type="entry name" value="DctM"/>
    <property type="match status" value="1"/>
</dbReference>
<feature type="transmembrane region" description="Helical" evidence="7">
    <location>
        <begin position="6"/>
        <end position="35"/>
    </location>
</feature>
<dbReference type="InterPro" id="IPR010656">
    <property type="entry name" value="DctM"/>
</dbReference>
<keyword evidence="2" id="KW-1003">Cell membrane</keyword>
<feature type="transmembrane region" description="Helical" evidence="7">
    <location>
        <begin position="213"/>
        <end position="238"/>
    </location>
</feature>
<keyword evidence="7" id="KW-0813">Transport</keyword>
<dbReference type="Proteomes" id="UP000609531">
    <property type="component" value="Unassembled WGS sequence"/>
</dbReference>
<evidence type="ECO:0000256" key="2">
    <source>
        <dbReference type="ARBA" id="ARBA00022475"/>
    </source>
</evidence>
<keyword evidence="6 7" id="KW-0472">Membrane</keyword>
<dbReference type="PANTHER" id="PTHR33362">
    <property type="entry name" value="SIALIC ACID TRAP TRANSPORTER PERMEASE PROTEIN SIAT-RELATED"/>
    <property type="match status" value="1"/>
</dbReference>
<name>A0A934ISA8_9HYPH</name>
<dbReference type="RefSeq" id="WP_198883040.1">
    <property type="nucleotide sequence ID" value="NZ_JAEKJA010000013.1"/>
</dbReference>
<dbReference type="PIRSF" id="PIRSF006066">
    <property type="entry name" value="HI0050"/>
    <property type="match status" value="1"/>
</dbReference>
<comment type="subunit">
    <text evidence="7">The complex comprises the extracytoplasmic solute receptor protein and the two transmembrane proteins.</text>
</comment>
<sequence>MIWLVILGGLGVIALTGVPVGIGLGLIGLVILHFLAGGAESLAVTAVWNVFTDATMSSVPAFIVMGELLLYSGLGRRVYSSMEPFFRRYPGGLLHTNIAVSTLFGSVAGSSTATAAAIGSVAYPVLAQKGYPRPAIVGSLAAGGTLGLLIPPSNTLLVYGATQNVSIGKLFVAGILPGILLALMFMGVIAFLASRNKDMALRDTRTVTLRQKLLGLVDVLPLIALFTIVIGSIVFGIATPTESAGVGVLAAILLGVVWGDLTLKLIWKSFVAGAVAFGAIGLVVVGALVLAQAISILGAPQQIITSISHSGLSATSVFFVIVAIYILLGCFFDGLSLLLMTTPLVYPLLTRLGFDPVWLGVMITVLIEIGMITPPVGMNLFVLSAISKNEVSLISASRASLPYFVVMLIAVVLFTTFPQIILFLPNLMSTL</sequence>
<feature type="transmembrane region" description="Helical" evidence="7">
    <location>
        <begin position="357"/>
        <end position="381"/>
    </location>
</feature>
<dbReference type="NCBIfam" id="TIGR00786">
    <property type="entry name" value="dctM"/>
    <property type="match status" value="1"/>
</dbReference>
<dbReference type="GO" id="GO:0022857">
    <property type="term" value="F:transmembrane transporter activity"/>
    <property type="evidence" value="ECO:0007669"/>
    <property type="project" value="UniProtKB-UniRule"/>
</dbReference>
<organism evidence="9 10">
    <name type="scientific">Acuticoccus mangrovi</name>
    <dbReference type="NCBI Taxonomy" id="2796142"/>
    <lineage>
        <taxon>Bacteria</taxon>
        <taxon>Pseudomonadati</taxon>
        <taxon>Pseudomonadota</taxon>
        <taxon>Alphaproteobacteria</taxon>
        <taxon>Hyphomicrobiales</taxon>
        <taxon>Amorphaceae</taxon>
        <taxon>Acuticoccus</taxon>
    </lineage>
</organism>
<comment type="caution">
    <text evidence="9">The sequence shown here is derived from an EMBL/GenBank/DDBJ whole genome shotgun (WGS) entry which is preliminary data.</text>
</comment>
<evidence type="ECO:0000313" key="10">
    <source>
        <dbReference type="Proteomes" id="UP000609531"/>
    </source>
</evidence>
<accession>A0A934ISA8</accession>
<evidence type="ECO:0000313" key="9">
    <source>
        <dbReference type="EMBL" id="MBJ3777135.1"/>
    </source>
</evidence>
<feature type="transmembrane region" description="Helical" evidence="7">
    <location>
        <begin position="317"/>
        <end position="345"/>
    </location>
</feature>
<keyword evidence="10" id="KW-1185">Reference proteome</keyword>
<evidence type="ECO:0000256" key="5">
    <source>
        <dbReference type="ARBA" id="ARBA00022989"/>
    </source>
</evidence>
<dbReference type="InterPro" id="IPR004681">
    <property type="entry name" value="TRAP_DctM"/>
</dbReference>
<dbReference type="PANTHER" id="PTHR33362:SF5">
    <property type="entry name" value="C4-DICARBOXYLATE TRAP TRANSPORTER LARGE PERMEASE PROTEIN DCTM"/>
    <property type="match status" value="1"/>
</dbReference>
<feature type="domain" description="TRAP C4-dicarboxylate transport system permease DctM subunit" evidence="8">
    <location>
        <begin position="9"/>
        <end position="420"/>
    </location>
</feature>
<keyword evidence="3 7" id="KW-0997">Cell inner membrane</keyword>
<comment type="function">
    <text evidence="7">Part of the tripartite ATP-independent periplasmic (TRAP) transport system.</text>
</comment>
<evidence type="ECO:0000256" key="1">
    <source>
        <dbReference type="ARBA" id="ARBA00004429"/>
    </source>
</evidence>
<comment type="subcellular location">
    <subcellularLocation>
        <location evidence="1 7">Cell inner membrane</location>
        <topology evidence="1 7">Multi-pass membrane protein</topology>
    </subcellularLocation>
</comment>